<evidence type="ECO:0000259" key="5">
    <source>
        <dbReference type="SMART" id="SM00479"/>
    </source>
</evidence>
<evidence type="ECO:0000256" key="1">
    <source>
        <dbReference type="ARBA" id="ARBA00009921"/>
    </source>
</evidence>
<dbReference type="Pfam" id="PF00929">
    <property type="entry name" value="RNase_T"/>
    <property type="match status" value="1"/>
</dbReference>
<sequence length="200" mass="21709">MATDRIVWIDCEMTGLEVGTDELIEVACLVTDFDLGIVDEGVDVVVKPSQAALDNMNAFVTGMHTTSGLLPLLDDGVTVAEAQDTVLDYIRSHVKEPGKAPLGGNSVGTDKTFLSVQMPELVDHLHYRIIDVSSIKELAKRWFPKAYFNAPAKTGGHRALGDIKDSIAELAYYREIVFRTEGPTSDEAIAAARRVSSDQG</sequence>
<evidence type="ECO:0000313" key="6">
    <source>
        <dbReference type="EMBL" id="GAA4391734.1"/>
    </source>
</evidence>
<accession>A0ABP8JJ99</accession>
<dbReference type="PANTHER" id="PTHR11046:SF0">
    <property type="entry name" value="OLIGORIBONUCLEASE, MITOCHONDRIAL"/>
    <property type="match status" value="1"/>
</dbReference>
<evidence type="ECO:0000313" key="7">
    <source>
        <dbReference type="Proteomes" id="UP001500642"/>
    </source>
</evidence>
<keyword evidence="4" id="KW-0269">Exonuclease</keyword>
<dbReference type="PANTHER" id="PTHR11046">
    <property type="entry name" value="OLIGORIBONUCLEASE, MITOCHONDRIAL"/>
    <property type="match status" value="1"/>
</dbReference>
<evidence type="ECO:0000256" key="4">
    <source>
        <dbReference type="ARBA" id="ARBA00022839"/>
    </source>
</evidence>
<gene>
    <name evidence="6" type="primary">orn</name>
    <name evidence="6" type="ORF">GCM10023167_19270</name>
</gene>
<protein>
    <submittedName>
        <fullName evidence="6">Oligoribonuclease</fullName>
    </submittedName>
</protein>
<dbReference type="InterPro" id="IPR012337">
    <property type="entry name" value="RNaseH-like_sf"/>
</dbReference>
<evidence type="ECO:0000256" key="3">
    <source>
        <dbReference type="ARBA" id="ARBA00022801"/>
    </source>
</evidence>
<dbReference type="InterPro" id="IPR036397">
    <property type="entry name" value="RNaseH_sf"/>
</dbReference>
<name>A0ABP8JJ99_9MICO</name>
<comment type="caution">
    <text evidence="6">The sequence shown here is derived from an EMBL/GenBank/DDBJ whole genome shotgun (WGS) entry which is preliminary data.</text>
</comment>
<reference evidence="7" key="1">
    <citation type="journal article" date="2019" name="Int. J. Syst. Evol. Microbiol.">
        <title>The Global Catalogue of Microorganisms (GCM) 10K type strain sequencing project: providing services to taxonomists for standard genome sequencing and annotation.</title>
        <authorList>
            <consortium name="The Broad Institute Genomics Platform"/>
            <consortium name="The Broad Institute Genome Sequencing Center for Infectious Disease"/>
            <person name="Wu L."/>
            <person name="Ma J."/>
        </authorList>
    </citation>
    <scope>NUCLEOTIDE SEQUENCE [LARGE SCALE GENOMIC DNA]</scope>
    <source>
        <strain evidence="7">JCM 17808</strain>
    </source>
</reference>
<keyword evidence="7" id="KW-1185">Reference proteome</keyword>
<dbReference type="Proteomes" id="UP001500642">
    <property type="component" value="Unassembled WGS sequence"/>
</dbReference>
<organism evidence="6 7">
    <name type="scientific">Brevibacterium pityocampae</name>
    <dbReference type="NCBI Taxonomy" id="506594"/>
    <lineage>
        <taxon>Bacteria</taxon>
        <taxon>Bacillati</taxon>
        <taxon>Actinomycetota</taxon>
        <taxon>Actinomycetes</taxon>
        <taxon>Micrococcales</taxon>
        <taxon>Brevibacteriaceae</taxon>
        <taxon>Brevibacterium</taxon>
    </lineage>
</organism>
<dbReference type="CDD" id="cd06135">
    <property type="entry name" value="Orn"/>
    <property type="match status" value="1"/>
</dbReference>
<proteinExistence type="inferred from homology"/>
<feature type="domain" description="Exonuclease" evidence="5">
    <location>
        <begin position="5"/>
        <end position="179"/>
    </location>
</feature>
<keyword evidence="3" id="KW-0378">Hydrolase</keyword>
<dbReference type="NCBIfam" id="NF003765">
    <property type="entry name" value="PRK05359.1"/>
    <property type="match status" value="1"/>
</dbReference>
<dbReference type="SUPFAM" id="SSF53098">
    <property type="entry name" value="Ribonuclease H-like"/>
    <property type="match status" value="1"/>
</dbReference>
<dbReference type="EMBL" id="BAABGL010000014">
    <property type="protein sequence ID" value="GAA4391734.1"/>
    <property type="molecule type" value="Genomic_DNA"/>
</dbReference>
<keyword evidence="2" id="KW-0540">Nuclease</keyword>
<comment type="similarity">
    <text evidence="1">Belongs to the oligoribonuclease family.</text>
</comment>
<dbReference type="RefSeq" id="WP_345031684.1">
    <property type="nucleotide sequence ID" value="NZ_BAABGL010000014.1"/>
</dbReference>
<dbReference type="InterPro" id="IPR013520">
    <property type="entry name" value="Ribonucl_H"/>
</dbReference>
<evidence type="ECO:0000256" key="2">
    <source>
        <dbReference type="ARBA" id="ARBA00022722"/>
    </source>
</evidence>
<dbReference type="InterPro" id="IPR022894">
    <property type="entry name" value="Oligoribonuclease"/>
</dbReference>
<dbReference type="Gene3D" id="3.30.420.10">
    <property type="entry name" value="Ribonuclease H-like superfamily/Ribonuclease H"/>
    <property type="match status" value="1"/>
</dbReference>
<dbReference type="SMART" id="SM00479">
    <property type="entry name" value="EXOIII"/>
    <property type="match status" value="1"/>
</dbReference>